<evidence type="ECO:0000313" key="3">
    <source>
        <dbReference type="Proteomes" id="UP000236333"/>
    </source>
</evidence>
<evidence type="ECO:0000313" key="2">
    <source>
        <dbReference type="EMBL" id="PNH05380.1"/>
    </source>
</evidence>
<gene>
    <name evidence="2" type="ORF">TSOC_008375</name>
</gene>
<feature type="region of interest" description="Disordered" evidence="1">
    <location>
        <begin position="122"/>
        <end position="151"/>
    </location>
</feature>
<proteinExistence type="predicted"/>
<keyword evidence="3" id="KW-1185">Reference proteome</keyword>
<feature type="region of interest" description="Disordered" evidence="1">
    <location>
        <begin position="1"/>
        <end position="83"/>
    </location>
</feature>
<protein>
    <submittedName>
        <fullName evidence="2">Uncharacterized protein</fullName>
    </submittedName>
</protein>
<dbReference type="EMBL" id="PGGS01000311">
    <property type="protein sequence ID" value="PNH05380.1"/>
    <property type="molecule type" value="Genomic_DNA"/>
</dbReference>
<dbReference type="Proteomes" id="UP000236333">
    <property type="component" value="Unassembled WGS sequence"/>
</dbReference>
<reference evidence="2 3" key="1">
    <citation type="journal article" date="2017" name="Mol. Biol. Evol.">
        <title>The 4-celled Tetrabaena socialis nuclear genome reveals the essential components for genetic control of cell number at the origin of multicellularity in the volvocine lineage.</title>
        <authorList>
            <person name="Featherston J."/>
            <person name="Arakaki Y."/>
            <person name="Hanschen E.R."/>
            <person name="Ferris P.J."/>
            <person name="Michod R.E."/>
            <person name="Olson B.J.S.C."/>
            <person name="Nozaki H."/>
            <person name="Durand P.M."/>
        </authorList>
    </citation>
    <scope>NUCLEOTIDE SEQUENCE [LARGE SCALE GENOMIC DNA]</scope>
    <source>
        <strain evidence="2 3">NIES-571</strain>
    </source>
</reference>
<comment type="caution">
    <text evidence="2">The sequence shown here is derived from an EMBL/GenBank/DDBJ whole genome shotgun (WGS) entry which is preliminary data.</text>
</comment>
<evidence type="ECO:0000256" key="1">
    <source>
        <dbReference type="SAM" id="MobiDB-lite"/>
    </source>
</evidence>
<name>A0A2J7ZYP1_9CHLO</name>
<sequence length="190" mass="18605">MKDKAGGRQQQKQGTGGRGGGGGGKHSQAGQVAARRNDTKRQAGKPAGKPAGKAAVPKGGRKAAAAAQGGKKLTATPPGKQRPLAARAVLSGSGLSSAAWSSLLDEARGDLRDKDILVGGARAAAAAPPPTPPPCASALQPSAPPPTPAGAVAMAQQSVGASLNAALGRLSRPAPQAQEGLLESLNSWGL</sequence>
<accession>A0A2J7ZYP1</accession>
<dbReference type="AlphaFoldDB" id="A0A2J7ZYP1"/>
<feature type="compositionally biased region" description="Gly residues" evidence="1">
    <location>
        <begin position="14"/>
        <end position="25"/>
    </location>
</feature>
<organism evidence="2 3">
    <name type="scientific">Tetrabaena socialis</name>
    <dbReference type="NCBI Taxonomy" id="47790"/>
    <lineage>
        <taxon>Eukaryota</taxon>
        <taxon>Viridiplantae</taxon>
        <taxon>Chlorophyta</taxon>
        <taxon>core chlorophytes</taxon>
        <taxon>Chlorophyceae</taxon>
        <taxon>CS clade</taxon>
        <taxon>Chlamydomonadales</taxon>
        <taxon>Tetrabaenaceae</taxon>
        <taxon>Tetrabaena</taxon>
    </lineage>
</organism>
<feature type="compositionally biased region" description="Low complexity" evidence="1">
    <location>
        <begin position="44"/>
        <end position="72"/>
    </location>
</feature>